<keyword evidence="2" id="KW-1133">Transmembrane helix</keyword>
<dbReference type="Gene3D" id="1.10.150.310">
    <property type="entry name" value="Tex RuvX-like domain-like"/>
    <property type="match status" value="1"/>
</dbReference>
<feature type="compositionally biased region" description="Polar residues" evidence="1">
    <location>
        <begin position="108"/>
        <end position="121"/>
    </location>
</feature>
<dbReference type="Gene3D" id="3.10.560.10">
    <property type="entry name" value="Outer membrane lipoprotein wza domain like"/>
    <property type="match status" value="1"/>
</dbReference>
<dbReference type="SUPFAM" id="SSF47781">
    <property type="entry name" value="RuvA domain 2-like"/>
    <property type="match status" value="1"/>
</dbReference>
<feature type="domain" description="Helix-hairpin-helix DNA-binding motif class 1" evidence="3">
    <location>
        <begin position="273"/>
        <end position="292"/>
    </location>
</feature>
<accession>A0ABX7IED5</accession>
<feature type="region of interest" description="Disordered" evidence="1">
    <location>
        <begin position="108"/>
        <end position="154"/>
    </location>
</feature>
<dbReference type="InterPro" id="IPR010994">
    <property type="entry name" value="RuvA_2-like"/>
</dbReference>
<keyword evidence="2" id="KW-0472">Membrane</keyword>
<dbReference type="Pfam" id="PF12836">
    <property type="entry name" value="HHH_3"/>
    <property type="match status" value="1"/>
</dbReference>
<dbReference type="NCBIfam" id="TIGR00426">
    <property type="entry name" value="competence protein ComEA helix-hairpin-helix repeat region"/>
    <property type="match status" value="1"/>
</dbReference>
<evidence type="ECO:0000313" key="5">
    <source>
        <dbReference type="Proteomes" id="UP000602653"/>
    </source>
</evidence>
<evidence type="ECO:0000256" key="2">
    <source>
        <dbReference type="SAM" id="Phobius"/>
    </source>
</evidence>
<dbReference type="PANTHER" id="PTHR21180:SF32">
    <property type="entry name" value="ENDONUCLEASE_EXONUCLEASE_PHOSPHATASE FAMILY DOMAIN-CONTAINING PROTEIN 1"/>
    <property type="match status" value="1"/>
</dbReference>
<dbReference type="PANTHER" id="PTHR21180">
    <property type="entry name" value="ENDONUCLEASE/EXONUCLEASE/PHOSPHATASE FAMILY DOMAIN-CONTAINING PROTEIN 1"/>
    <property type="match status" value="1"/>
</dbReference>
<name>A0ABX7IED5_9ACTO</name>
<feature type="region of interest" description="Disordered" evidence="1">
    <location>
        <begin position="1"/>
        <end position="39"/>
    </location>
</feature>
<organism evidence="4 5">
    <name type="scientific">Arcanobacterium phocisimile</name>
    <dbReference type="NCBI Taxonomy" id="1302235"/>
    <lineage>
        <taxon>Bacteria</taxon>
        <taxon>Bacillati</taxon>
        <taxon>Actinomycetota</taxon>
        <taxon>Actinomycetes</taxon>
        <taxon>Actinomycetales</taxon>
        <taxon>Actinomycetaceae</taxon>
        <taxon>Arcanobacterium</taxon>
    </lineage>
</organism>
<dbReference type="Pfam" id="PF10531">
    <property type="entry name" value="SLBB"/>
    <property type="match status" value="1"/>
</dbReference>
<keyword evidence="5" id="KW-1185">Reference proteome</keyword>
<keyword evidence="2" id="KW-0812">Transmembrane</keyword>
<evidence type="ECO:0000313" key="4">
    <source>
        <dbReference type="EMBL" id="QRV01498.1"/>
    </source>
</evidence>
<dbReference type="InterPro" id="IPR004509">
    <property type="entry name" value="Competence_ComEA_HhH"/>
</dbReference>
<dbReference type="Proteomes" id="UP000602653">
    <property type="component" value="Chromosome"/>
</dbReference>
<feature type="domain" description="Helix-hairpin-helix DNA-binding motif class 1" evidence="3">
    <location>
        <begin position="243"/>
        <end position="262"/>
    </location>
</feature>
<sequence length="296" mass="30881">MTQPMPRTAQPFQPRKLRRSPRSRIGYTDTLESAKPVSTEDSVTRAQALAKSALAMGTGDDISALSATGRKSRLLLDSDAARIVAIIVIIVCIVVVTRTFVYATNTETVPLPQPTQSDSNAGGTGQEDTQHTESSGSSTSPVQVPAPQNSNAAPSEATVYLTGAVANPGIFTLPENSRVNDAVVAAGGLTDAADTRHINLAALIADGEHIHITATGEETETQIETNGGAATPATVDINSANQQTLETVPGIGPATAGAIIKWRESNGKFADIESLTNVPGIGTKTVERLREYLRAG</sequence>
<dbReference type="InterPro" id="IPR019554">
    <property type="entry name" value="Soluble_ligand-bd"/>
</dbReference>
<dbReference type="EMBL" id="CP070228">
    <property type="protein sequence ID" value="QRV01498.1"/>
    <property type="molecule type" value="Genomic_DNA"/>
</dbReference>
<reference evidence="4 5" key="1">
    <citation type="submission" date="2021-02" db="EMBL/GenBank/DDBJ databases">
        <title>Complete Genome Sequence of Arcanobacterium phocisimile strain DSM 26142T from a harbour seal.</title>
        <authorList>
            <person name="Borowiak M."/>
            <person name="Alssahen M."/>
            <person name="Malorny B."/>
            <person name="Laemmler C."/>
            <person name="Siebert U."/>
            <person name="Ploetz M."/>
            <person name="Abdulmawjood A."/>
        </authorList>
    </citation>
    <scope>NUCLEOTIDE SEQUENCE [LARGE SCALE GENOMIC DNA]</scope>
    <source>
        <strain evidence="4 5">DSM 26142</strain>
    </source>
</reference>
<evidence type="ECO:0000256" key="1">
    <source>
        <dbReference type="SAM" id="MobiDB-lite"/>
    </source>
</evidence>
<feature type="transmembrane region" description="Helical" evidence="2">
    <location>
        <begin position="80"/>
        <end position="103"/>
    </location>
</feature>
<gene>
    <name evidence="4" type="ORF">JTE88_05125</name>
</gene>
<protein>
    <submittedName>
        <fullName evidence="4">Helix-hairpin-helix domain-containing protein</fullName>
    </submittedName>
</protein>
<evidence type="ECO:0000259" key="3">
    <source>
        <dbReference type="SMART" id="SM00278"/>
    </source>
</evidence>
<dbReference type="InterPro" id="IPR003583">
    <property type="entry name" value="Hlx-hairpin-Hlx_DNA-bd_motif"/>
</dbReference>
<dbReference type="InterPro" id="IPR051675">
    <property type="entry name" value="Endo/Exo/Phosphatase_dom_1"/>
</dbReference>
<proteinExistence type="predicted"/>
<dbReference type="SMART" id="SM00278">
    <property type="entry name" value="HhH1"/>
    <property type="match status" value="2"/>
</dbReference>
<feature type="compositionally biased region" description="Polar residues" evidence="1">
    <location>
        <begin position="132"/>
        <end position="153"/>
    </location>
</feature>
<dbReference type="RefSeq" id="WP_204423196.1">
    <property type="nucleotide sequence ID" value="NZ_CP070228.1"/>
</dbReference>